<dbReference type="InterPro" id="IPR019933">
    <property type="entry name" value="DivIVA_domain"/>
</dbReference>
<dbReference type="Proteomes" id="UP000587527">
    <property type="component" value="Unassembled WGS sequence"/>
</dbReference>
<proteinExistence type="predicted"/>
<gene>
    <name evidence="2" type="ORF">F4553_004863</name>
</gene>
<comment type="caution">
    <text evidence="2">The sequence shown here is derived from an EMBL/GenBank/DDBJ whole genome shotgun (WGS) entry which is preliminary data.</text>
</comment>
<organism evidence="2 3">
    <name type="scientific">Allocatelliglobosispora scoriae</name>
    <dbReference type="NCBI Taxonomy" id="643052"/>
    <lineage>
        <taxon>Bacteria</taxon>
        <taxon>Bacillati</taxon>
        <taxon>Actinomycetota</taxon>
        <taxon>Actinomycetes</taxon>
        <taxon>Micromonosporales</taxon>
        <taxon>Micromonosporaceae</taxon>
        <taxon>Allocatelliglobosispora</taxon>
    </lineage>
</organism>
<dbReference type="RefSeq" id="WP_221469998.1">
    <property type="nucleotide sequence ID" value="NZ_JACHMN010000002.1"/>
</dbReference>
<dbReference type="EMBL" id="JACHMN010000002">
    <property type="protein sequence ID" value="MBB5871484.1"/>
    <property type="molecule type" value="Genomic_DNA"/>
</dbReference>
<accession>A0A841BTF4</accession>
<name>A0A841BTF4_9ACTN</name>
<evidence type="ECO:0000313" key="2">
    <source>
        <dbReference type="EMBL" id="MBB5871484.1"/>
    </source>
</evidence>
<feature type="compositionally biased region" description="Basic and acidic residues" evidence="1">
    <location>
        <begin position="184"/>
        <end position="195"/>
    </location>
</feature>
<dbReference type="AlphaFoldDB" id="A0A841BTF4"/>
<reference evidence="2 3" key="1">
    <citation type="submission" date="2020-08" db="EMBL/GenBank/DDBJ databases">
        <title>Sequencing the genomes of 1000 actinobacteria strains.</title>
        <authorList>
            <person name="Klenk H.-P."/>
        </authorList>
    </citation>
    <scope>NUCLEOTIDE SEQUENCE [LARGE SCALE GENOMIC DNA]</scope>
    <source>
        <strain evidence="2 3">DSM 45362</strain>
    </source>
</reference>
<evidence type="ECO:0000256" key="1">
    <source>
        <dbReference type="SAM" id="MobiDB-lite"/>
    </source>
</evidence>
<feature type="region of interest" description="Disordered" evidence="1">
    <location>
        <begin position="155"/>
        <end position="218"/>
    </location>
</feature>
<protein>
    <submittedName>
        <fullName evidence="2">DivIVA domain-containing protein</fullName>
    </submittedName>
</protein>
<dbReference type="NCBIfam" id="TIGR03544">
    <property type="entry name" value="DivI1A_domain"/>
    <property type="match status" value="1"/>
</dbReference>
<keyword evidence="3" id="KW-1185">Reference proteome</keyword>
<evidence type="ECO:0000313" key="3">
    <source>
        <dbReference type="Proteomes" id="UP000587527"/>
    </source>
</evidence>
<sequence length="218" mass="22580">MAQLLLLLVVALTVGAVVFGVMVLVGGSDPGLRGVEPDGRSVPLPGSRPLVESDVVQTTFDSASGFFVARGYRMAQVDQALRRVAYDIGYKDELIGVLSAEVEALREGRLDDADALRTARLSALGEATPAEPGDELPLDRGAAAPVIDLGEVAAAPTAEAEPVEVQEPDTSVPDGPFAPWPAEAKADDEADHPADTEADPAVTAESTDAPAQKVTTRG</sequence>